<gene>
    <name evidence="1" type="ORF">EFY79_20050</name>
</gene>
<reference evidence="1 2" key="1">
    <citation type="submission" date="2018-11" db="EMBL/GenBank/DDBJ databases">
        <title>Draft genome sequence of Ferruginibacter sp. BO-59.</title>
        <authorList>
            <person name="Im W.T."/>
        </authorList>
    </citation>
    <scope>NUCLEOTIDE SEQUENCE [LARGE SCALE GENOMIC DNA]</scope>
    <source>
        <strain evidence="1 2">BO-59</strain>
    </source>
</reference>
<comment type="caution">
    <text evidence="1">The sequence shown here is derived from an EMBL/GenBank/DDBJ whole genome shotgun (WGS) entry which is preliminary data.</text>
</comment>
<name>A0A3M9N4S2_9BACT</name>
<organism evidence="1 2">
    <name type="scientific">Hanamia caeni</name>
    <dbReference type="NCBI Taxonomy" id="2294116"/>
    <lineage>
        <taxon>Bacteria</taxon>
        <taxon>Pseudomonadati</taxon>
        <taxon>Bacteroidota</taxon>
        <taxon>Chitinophagia</taxon>
        <taxon>Chitinophagales</taxon>
        <taxon>Chitinophagaceae</taxon>
        <taxon>Hanamia</taxon>
    </lineage>
</organism>
<dbReference type="AlphaFoldDB" id="A0A3M9N4S2"/>
<sequence>MILKATILFSVLLYVTHTIGQTKTLTGKVIDNEFRPIYQASIFNADTVLLGKSDINGNFSLSISSDTKSLIVAWVGMEWKFIDFSSECNNLEIILQPSATYDFMSVRKIDKLRKKEFDKLPVLHQQAFEKGVFKMNKPCFDDKFISIKKSFEYIKKSRTRMPST</sequence>
<dbReference type="OrthoDB" id="668629at2"/>
<evidence type="ECO:0000313" key="2">
    <source>
        <dbReference type="Proteomes" id="UP000267223"/>
    </source>
</evidence>
<dbReference type="RefSeq" id="WP_123122542.1">
    <property type="nucleotide sequence ID" value="NZ_RJJR01000024.1"/>
</dbReference>
<proteinExistence type="predicted"/>
<dbReference type="Proteomes" id="UP000267223">
    <property type="component" value="Unassembled WGS sequence"/>
</dbReference>
<keyword evidence="2" id="KW-1185">Reference proteome</keyword>
<evidence type="ECO:0000313" key="1">
    <source>
        <dbReference type="EMBL" id="RNI32790.1"/>
    </source>
</evidence>
<protein>
    <recommendedName>
        <fullName evidence="3">Carboxypeptidase-like regulatory domain-containing protein</fullName>
    </recommendedName>
</protein>
<dbReference type="InterPro" id="IPR008969">
    <property type="entry name" value="CarboxyPept-like_regulatory"/>
</dbReference>
<dbReference type="SUPFAM" id="SSF49464">
    <property type="entry name" value="Carboxypeptidase regulatory domain-like"/>
    <property type="match status" value="1"/>
</dbReference>
<accession>A0A3M9N4S2</accession>
<dbReference type="EMBL" id="RJJR01000024">
    <property type="protein sequence ID" value="RNI32790.1"/>
    <property type="molecule type" value="Genomic_DNA"/>
</dbReference>
<evidence type="ECO:0008006" key="3">
    <source>
        <dbReference type="Google" id="ProtNLM"/>
    </source>
</evidence>